<reference evidence="1" key="1">
    <citation type="submission" date="2020-05" db="EMBL/GenBank/DDBJ databases">
        <title>Phylogenomic resolution of chytrid fungi.</title>
        <authorList>
            <person name="Stajich J.E."/>
            <person name="Amses K."/>
            <person name="Simmons R."/>
            <person name="Seto K."/>
            <person name="Myers J."/>
            <person name="Bonds A."/>
            <person name="Quandt C.A."/>
            <person name="Barry K."/>
            <person name="Liu P."/>
            <person name="Grigoriev I."/>
            <person name="Longcore J.E."/>
            <person name="James T.Y."/>
        </authorList>
    </citation>
    <scope>NUCLEOTIDE SEQUENCE</scope>
    <source>
        <strain evidence="1">JEL0318</strain>
    </source>
</reference>
<evidence type="ECO:0000313" key="1">
    <source>
        <dbReference type="EMBL" id="KAJ3049799.1"/>
    </source>
</evidence>
<dbReference type="EMBL" id="JADGJD010000593">
    <property type="protein sequence ID" value="KAJ3049799.1"/>
    <property type="molecule type" value="Genomic_DNA"/>
</dbReference>
<name>A0AAD5S974_9FUNG</name>
<gene>
    <name evidence="1" type="ORF">HK097_009210</name>
</gene>
<proteinExistence type="predicted"/>
<keyword evidence="2" id="KW-1185">Reference proteome</keyword>
<protein>
    <submittedName>
        <fullName evidence="1">Uncharacterized protein</fullName>
    </submittedName>
</protein>
<organism evidence="1 2">
    <name type="scientific">Rhizophlyctis rosea</name>
    <dbReference type="NCBI Taxonomy" id="64517"/>
    <lineage>
        <taxon>Eukaryota</taxon>
        <taxon>Fungi</taxon>
        <taxon>Fungi incertae sedis</taxon>
        <taxon>Chytridiomycota</taxon>
        <taxon>Chytridiomycota incertae sedis</taxon>
        <taxon>Chytridiomycetes</taxon>
        <taxon>Rhizophlyctidales</taxon>
        <taxon>Rhizophlyctidaceae</taxon>
        <taxon>Rhizophlyctis</taxon>
    </lineage>
</organism>
<comment type="caution">
    <text evidence="1">The sequence shown here is derived from an EMBL/GenBank/DDBJ whole genome shotgun (WGS) entry which is preliminary data.</text>
</comment>
<dbReference type="Proteomes" id="UP001212841">
    <property type="component" value="Unassembled WGS sequence"/>
</dbReference>
<accession>A0AAD5S974</accession>
<evidence type="ECO:0000313" key="2">
    <source>
        <dbReference type="Proteomes" id="UP001212841"/>
    </source>
</evidence>
<dbReference type="AlphaFoldDB" id="A0AAD5S974"/>
<sequence length="100" mass="11893">MTLPDVSEELKRIRSFLITALKTVDGMLDSYEDETDTDNEPFDEGELDSDLMHFDDMIWFIRGKQGEINDKLRQTNIKYNNSPVYTLHKRHEERLKKIEE</sequence>